<dbReference type="AlphaFoldDB" id="A0A7Y0E1Y3"/>
<name>A0A7Y0E1Y3_9PROT</name>
<dbReference type="RefSeq" id="WP_169625338.1">
    <property type="nucleotide sequence ID" value="NZ_JABBNT010000003.1"/>
</dbReference>
<proteinExistence type="predicted"/>
<keyword evidence="4" id="KW-1185">Reference proteome</keyword>
<evidence type="ECO:0000256" key="1">
    <source>
        <dbReference type="SAM" id="MobiDB-lite"/>
    </source>
</evidence>
<feature type="region of interest" description="Disordered" evidence="1">
    <location>
        <begin position="209"/>
        <end position="231"/>
    </location>
</feature>
<sequence>MIVLGLDCAGAACSAAIIDGDTIRARYQEEMQRGQAERIVPMIADCLHDAGLNVAALDGIAVTVGPGAFTGVRIGIAAAQGLSRAADIPLIGVTVTECLAAAIPADTDRPLAVVIDSRRADPFIEIFQARDMTWIGDGARAVAATVDALSAEIPENAVLIGDYADRLRDLIGRGTVLSALPYPDPAAVARLGRDRLRVGTGKPAVPLYLRAPDVSAPSRDKARRPMGPTPP</sequence>
<gene>
    <name evidence="3" type="primary">tsaB</name>
    <name evidence="3" type="ORF">HH303_10740</name>
</gene>
<dbReference type="PANTHER" id="PTHR11735:SF11">
    <property type="entry name" value="TRNA THREONYLCARBAMOYLADENOSINE BIOSYNTHESIS PROTEIN TSAB"/>
    <property type="match status" value="1"/>
</dbReference>
<dbReference type="PANTHER" id="PTHR11735">
    <property type="entry name" value="TRNA N6-ADENOSINE THREONYLCARBAMOYLTRANSFERASE"/>
    <property type="match status" value="1"/>
</dbReference>
<comment type="caution">
    <text evidence="3">The sequence shown here is derived from an EMBL/GenBank/DDBJ whole genome shotgun (WGS) entry which is preliminary data.</text>
</comment>
<dbReference type="EMBL" id="JABBNT010000003">
    <property type="protein sequence ID" value="NMM44956.1"/>
    <property type="molecule type" value="Genomic_DNA"/>
</dbReference>
<dbReference type="NCBIfam" id="TIGR03725">
    <property type="entry name" value="T6A_YeaZ"/>
    <property type="match status" value="1"/>
</dbReference>
<evidence type="ECO:0000259" key="2">
    <source>
        <dbReference type="Pfam" id="PF00814"/>
    </source>
</evidence>
<dbReference type="CDD" id="cd24032">
    <property type="entry name" value="ASKHA_NBD_TsaB"/>
    <property type="match status" value="1"/>
</dbReference>
<dbReference type="GO" id="GO:0005829">
    <property type="term" value="C:cytosol"/>
    <property type="evidence" value="ECO:0007669"/>
    <property type="project" value="TreeGrafter"/>
</dbReference>
<dbReference type="GO" id="GO:0002949">
    <property type="term" value="P:tRNA threonylcarbamoyladenosine modification"/>
    <property type="evidence" value="ECO:0007669"/>
    <property type="project" value="InterPro"/>
</dbReference>
<dbReference type="InterPro" id="IPR000905">
    <property type="entry name" value="Gcp-like_dom"/>
</dbReference>
<dbReference type="SUPFAM" id="SSF53067">
    <property type="entry name" value="Actin-like ATPase domain"/>
    <property type="match status" value="1"/>
</dbReference>
<dbReference type="Gene3D" id="3.30.420.40">
    <property type="match status" value="2"/>
</dbReference>
<evidence type="ECO:0000313" key="4">
    <source>
        <dbReference type="Proteomes" id="UP000539372"/>
    </source>
</evidence>
<dbReference type="InterPro" id="IPR022496">
    <property type="entry name" value="T6A_TsaB"/>
</dbReference>
<dbReference type="GO" id="GO:0016740">
    <property type="term" value="F:transferase activity"/>
    <property type="evidence" value="ECO:0007669"/>
    <property type="project" value="UniProtKB-KW"/>
</dbReference>
<feature type="domain" description="Gcp-like" evidence="2">
    <location>
        <begin position="30"/>
        <end position="121"/>
    </location>
</feature>
<dbReference type="Proteomes" id="UP000539372">
    <property type="component" value="Unassembled WGS sequence"/>
</dbReference>
<reference evidence="3 4" key="1">
    <citation type="submission" date="2020-04" db="EMBL/GenBank/DDBJ databases">
        <title>Rhodospirillaceae bacterium KN72 isolated from deep sea.</title>
        <authorList>
            <person name="Zhang D.-C."/>
        </authorList>
    </citation>
    <scope>NUCLEOTIDE SEQUENCE [LARGE SCALE GENOMIC DNA]</scope>
    <source>
        <strain evidence="3 4">KN72</strain>
    </source>
</reference>
<dbReference type="InterPro" id="IPR043129">
    <property type="entry name" value="ATPase_NBD"/>
</dbReference>
<dbReference type="Pfam" id="PF00814">
    <property type="entry name" value="TsaD"/>
    <property type="match status" value="1"/>
</dbReference>
<protein>
    <submittedName>
        <fullName evidence="3">tRNA (Adenosine(37)-N6)-threonylcarbamoyltransferase complex dimerization subunit type 1 TsaB</fullName>
    </submittedName>
</protein>
<accession>A0A7Y0E1Y3</accession>
<evidence type="ECO:0000313" key="3">
    <source>
        <dbReference type="EMBL" id="NMM44956.1"/>
    </source>
</evidence>
<organism evidence="3 4">
    <name type="scientific">Pacificispira spongiicola</name>
    <dbReference type="NCBI Taxonomy" id="2729598"/>
    <lineage>
        <taxon>Bacteria</taxon>
        <taxon>Pseudomonadati</taxon>
        <taxon>Pseudomonadota</taxon>
        <taxon>Alphaproteobacteria</taxon>
        <taxon>Rhodospirillales</taxon>
        <taxon>Rhodospirillaceae</taxon>
        <taxon>Pacificispira</taxon>
    </lineage>
</organism>
<keyword evidence="3" id="KW-0808">Transferase</keyword>